<evidence type="ECO:0000313" key="3">
    <source>
        <dbReference type="Proteomes" id="UP001234178"/>
    </source>
</evidence>
<organism evidence="2 3">
    <name type="scientific">Daphnia magna</name>
    <dbReference type="NCBI Taxonomy" id="35525"/>
    <lineage>
        <taxon>Eukaryota</taxon>
        <taxon>Metazoa</taxon>
        <taxon>Ecdysozoa</taxon>
        <taxon>Arthropoda</taxon>
        <taxon>Crustacea</taxon>
        <taxon>Branchiopoda</taxon>
        <taxon>Diplostraca</taxon>
        <taxon>Cladocera</taxon>
        <taxon>Anomopoda</taxon>
        <taxon>Daphniidae</taxon>
        <taxon>Daphnia</taxon>
    </lineage>
</organism>
<reference evidence="2 3" key="1">
    <citation type="journal article" date="2023" name="Nucleic Acids Res.">
        <title>The hologenome of Daphnia magna reveals possible DNA methylation and microbiome-mediated evolution of the host genome.</title>
        <authorList>
            <person name="Chaturvedi A."/>
            <person name="Li X."/>
            <person name="Dhandapani V."/>
            <person name="Marshall H."/>
            <person name="Kissane S."/>
            <person name="Cuenca-Cambronero M."/>
            <person name="Asole G."/>
            <person name="Calvet F."/>
            <person name="Ruiz-Romero M."/>
            <person name="Marangio P."/>
            <person name="Guigo R."/>
            <person name="Rago D."/>
            <person name="Mirbahai L."/>
            <person name="Eastwood N."/>
            <person name="Colbourne J.K."/>
            <person name="Zhou J."/>
            <person name="Mallon E."/>
            <person name="Orsini L."/>
        </authorList>
    </citation>
    <scope>NUCLEOTIDE SEQUENCE [LARGE SCALE GENOMIC DNA]</scope>
    <source>
        <strain evidence="2">LRV0_1</strain>
    </source>
</reference>
<evidence type="ECO:0000313" key="2">
    <source>
        <dbReference type="EMBL" id="KAK4008135.1"/>
    </source>
</evidence>
<gene>
    <name evidence="2" type="ORF">OUZ56_013288</name>
</gene>
<keyword evidence="3" id="KW-1185">Reference proteome</keyword>
<proteinExistence type="predicted"/>
<protein>
    <submittedName>
        <fullName evidence="2">Uncharacterized protein</fullName>
    </submittedName>
</protein>
<comment type="caution">
    <text evidence="2">The sequence shown here is derived from an EMBL/GenBank/DDBJ whole genome shotgun (WGS) entry which is preliminary data.</text>
</comment>
<feature type="compositionally biased region" description="Basic and acidic residues" evidence="1">
    <location>
        <begin position="8"/>
        <end position="23"/>
    </location>
</feature>
<accession>A0ABQ9Z5J0</accession>
<sequence length="66" mass="7447">MRKNWFIRSDHRQGRPTSEKAEDNVATVRVRAPPCDALLYRDFAYASKRCEHASTICGPSGHLSVS</sequence>
<dbReference type="Proteomes" id="UP001234178">
    <property type="component" value="Unassembled WGS sequence"/>
</dbReference>
<name>A0ABQ9Z5J0_9CRUS</name>
<dbReference type="EMBL" id="JAOYFB010000002">
    <property type="protein sequence ID" value="KAK4008135.1"/>
    <property type="molecule type" value="Genomic_DNA"/>
</dbReference>
<feature type="region of interest" description="Disordered" evidence="1">
    <location>
        <begin position="1"/>
        <end position="24"/>
    </location>
</feature>
<evidence type="ECO:0000256" key="1">
    <source>
        <dbReference type="SAM" id="MobiDB-lite"/>
    </source>
</evidence>